<dbReference type="STRING" id="590998.Celf_0175"/>
<name>F4H5J7_CELFA</name>
<keyword evidence="2" id="KW-1185">Reference proteome</keyword>
<sequence length="220" mass="24511">MTAHDVARALPQISLLRDRCRVLATLDAVMSPEWDGRYFSFDSHWAPDEDMASMRNGSGDEWSIVFASAGVFVRGFDHESDMSPYVNNGRLWPGLVESVPAVFADHVTEPAFSDGATLLATVCLWRQTEDDGWHAGDIAFPSGDDPDGANWLFAMLVDYSPEAYERFVEDYYESQVDSSAVRAVFALEPLTQELVQRLNPETDMAALADDLDQIGYRRCG</sequence>
<evidence type="ECO:0000313" key="1">
    <source>
        <dbReference type="EMBL" id="AEE44321.1"/>
    </source>
</evidence>
<dbReference type="AlphaFoldDB" id="F4H5J7"/>
<dbReference type="EMBL" id="CP002666">
    <property type="protein sequence ID" value="AEE44321.1"/>
    <property type="molecule type" value="Genomic_DNA"/>
</dbReference>
<dbReference type="Proteomes" id="UP000008460">
    <property type="component" value="Chromosome"/>
</dbReference>
<dbReference type="RefSeq" id="WP_013769351.1">
    <property type="nucleotide sequence ID" value="NC_015514.1"/>
</dbReference>
<reference evidence="1 2" key="1">
    <citation type="submission" date="2011-04" db="EMBL/GenBank/DDBJ databases">
        <title>Complete sequence of Cellulomonas fimi ATCC 484.</title>
        <authorList>
            <consortium name="US DOE Joint Genome Institute"/>
            <person name="Lucas S."/>
            <person name="Han J."/>
            <person name="Lapidus A."/>
            <person name="Cheng J.-F."/>
            <person name="Goodwin L."/>
            <person name="Pitluck S."/>
            <person name="Peters L."/>
            <person name="Chertkov O."/>
            <person name="Detter J.C."/>
            <person name="Han C."/>
            <person name="Tapia R."/>
            <person name="Land M."/>
            <person name="Hauser L."/>
            <person name="Kyrpides N."/>
            <person name="Ivanova N."/>
            <person name="Ovchinnikova G."/>
            <person name="Pagani I."/>
            <person name="Mead D."/>
            <person name="Brumm P."/>
            <person name="Woyke T."/>
        </authorList>
    </citation>
    <scope>NUCLEOTIDE SEQUENCE [LARGE SCALE GENOMIC DNA]</scope>
    <source>
        <strain evidence="2">ATCC 484 / DSM 20113 / JCM 1341 / NBRC 15513 / NCIMB 8980 / NCTC 7547</strain>
    </source>
</reference>
<organism evidence="1 2">
    <name type="scientific">Cellulomonas fimi (strain ATCC 484 / DSM 20113 / JCM 1341 / CCUG 24087 / LMG 16345 / NBRC 15513 / NCIMB 8980 / NCTC 7547 / NRS-133)</name>
    <dbReference type="NCBI Taxonomy" id="590998"/>
    <lineage>
        <taxon>Bacteria</taxon>
        <taxon>Bacillati</taxon>
        <taxon>Actinomycetota</taxon>
        <taxon>Actinomycetes</taxon>
        <taxon>Micrococcales</taxon>
        <taxon>Cellulomonadaceae</taxon>
        <taxon>Cellulomonas</taxon>
    </lineage>
</organism>
<evidence type="ECO:0000313" key="2">
    <source>
        <dbReference type="Proteomes" id="UP000008460"/>
    </source>
</evidence>
<accession>F4H5J7</accession>
<dbReference type="KEGG" id="cfi:Celf_0175"/>
<dbReference type="HOGENOM" id="CLU_097508_0_0_11"/>
<gene>
    <name evidence="1" type="ordered locus">Celf_0175</name>
</gene>
<protein>
    <submittedName>
        <fullName evidence="1">Uncharacterized protein</fullName>
    </submittedName>
</protein>
<proteinExistence type="predicted"/>
<dbReference type="eggNOG" id="ENOG502ZC50">
    <property type="taxonomic scope" value="Bacteria"/>
</dbReference>